<evidence type="ECO:0000259" key="10">
    <source>
        <dbReference type="PROSITE" id="PS50195"/>
    </source>
</evidence>
<proteinExistence type="inferred from homology"/>
<dbReference type="PROSITE" id="PS50195">
    <property type="entry name" value="PX"/>
    <property type="match status" value="1"/>
</dbReference>
<name>A0A9Q0NA58_9DIPT</name>
<dbReference type="SUPFAM" id="SSF64268">
    <property type="entry name" value="PX domain"/>
    <property type="match status" value="1"/>
</dbReference>
<dbReference type="GO" id="GO:0035091">
    <property type="term" value="F:phosphatidylinositol binding"/>
    <property type="evidence" value="ECO:0007669"/>
    <property type="project" value="InterPro"/>
</dbReference>
<dbReference type="EMBL" id="WJQU01000001">
    <property type="protein sequence ID" value="KAJ6645766.1"/>
    <property type="molecule type" value="Genomic_DNA"/>
</dbReference>
<dbReference type="CDD" id="cd09138">
    <property type="entry name" value="PLDc_vPLD1_2_yPLD_like_1"/>
    <property type="match status" value="1"/>
</dbReference>
<dbReference type="PANTHER" id="PTHR18896">
    <property type="entry name" value="PHOSPHOLIPASE D"/>
    <property type="match status" value="1"/>
</dbReference>
<comment type="caution">
    <text evidence="11">The sequence shown here is derived from an EMBL/GenBank/DDBJ whole genome shotgun (WGS) entry which is preliminary data.</text>
</comment>
<dbReference type="FunFam" id="3.30.870.10:FF:000036">
    <property type="entry name" value="Phospholipase"/>
    <property type="match status" value="1"/>
</dbReference>
<dbReference type="Gene3D" id="3.30.1520.10">
    <property type="entry name" value="Phox-like domain"/>
    <property type="match status" value="1"/>
</dbReference>
<dbReference type="OrthoDB" id="14911at2759"/>
<comment type="catalytic activity">
    <reaction evidence="1 7">
        <text>a 1,2-diacyl-sn-glycero-3-phosphocholine + H2O = a 1,2-diacyl-sn-glycero-3-phosphate + choline + H(+)</text>
        <dbReference type="Rhea" id="RHEA:14445"/>
        <dbReference type="ChEBI" id="CHEBI:15354"/>
        <dbReference type="ChEBI" id="CHEBI:15377"/>
        <dbReference type="ChEBI" id="CHEBI:15378"/>
        <dbReference type="ChEBI" id="CHEBI:57643"/>
        <dbReference type="ChEBI" id="CHEBI:58608"/>
        <dbReference type="EC" id="3.1.4.4"/>
    </reaction>
</comment>
<accession>A0A9Q0NA58</accession>
<keyword evidence="12" id="KW-1185">Reference proteome</keyword>
<dbReference type="Pfam" id="PF00787">
    <property type="entry name" value="PX"/>
    <property type="match status" value="1"/>
</dbReference>
<dbReference type="InterPro" id="IPR001683">
    <property type="entry name" value="PX_dom"/>
</dbReference>
<feature type="domain" description="PLD phosphodiesterase" evidence="9">
    <location>
        <begin position="995"/>
        <end position="1022"/>
    </location>
</feature>
<gene>
    <name evidence="11" type="primary">Pld1_0</name>
    <name evidence="11" type="ORF">Bhyg_00975</name>
</gene>
<evidence type="ECO:0000259" key="9">
    <source>
        <dbReference type="PROSITE" id="PS50035"/>
    </source>
</evidence>
<reference evidence="11" key="1">
    <citation type="submission" date="2022-07" db="EMBL/GenBank/DDBJ databases">
        <authorList>
            <person name="Trinca V."/>
            <person name="Uliana J.V.C."/>
            <person name="Torres T.T."/>
            <person name="Ward R.J."/>
            <person name="Monesi N."/>
        </authorList>
    </citation>
    <scope>NUCLEOTIDE SEQUENCE</scope>
    <source>
        <strain evidence="11">HSMRA1968</strain>
        <tissue evidence="11">Whole embryos</tissue>
    </source>
</reference>
<dbReference type="GO" id="GO:0009395">
    <property type="term" value="P:phospholipid catabolic process"/>
    <property type="evidence" value="ECO:0007669"/>
    <property type="project" value="TreeGrafter"/>
</dbReference>
<feature type="domain" description="PLD phosphodiesterase" evidence="9">
    <location>
        <begin position="548"/>
        <end position="575"/>
    </location>
</feature>
<dbReference type="InterPro" id="IPR001736">
    <property type="entry name" value="PLipase_D/transphosphatidylase"/>
</dbReference>
<keyword evidence="3" id="KW-0677">Repeat</keyword>
<dbReference type="GO" id="GO:0035556">
    <property type="term" value="P:intracellular signal transduction"/>
    <property type="evidence" value="ECO:0007669"/>
    <property type="project" value="InterPro"/>
</dbReference>
<dbReference type="CDD" id="cd01254">
    <property type="entry name" value="PH_PLD"/>
    <property type="match status" value="1"/>
</dbReference>
<dbReference type="InterPro" id="IPR025202">
    <property type="entry name" value="PLD-like_dom"/>
</dbReference>
<dbReference type="SMART" id="SM00312">
    <property type="entry name" value="PX"/>
    <property type="match status" value="1"/>
</dbReference>
<evidence type="ECO:0000256" key="6">
    <source>
        <dbReference type="ARBA" id="ARBA00023098"/>
    </source>
</evidence>
<dbReference type="SUPFAM" id="SSF56024">
    <property type="entry name" value="Phospholipase D/nuclease"/>
    <property type="match status" value="2"/>
</dbReference>
<evidence type="ECO:0000256" key="4">
    <source>
        <dbReference type="ARBA" id="ARBA00022801"/>
    </source>
</evidence>
<evidence type="ECO:0000256" key="5">
    <source>
        <dbReference type="ARBA" id="ARBA00022963"/>
    </source>
</evidence>
<dbReference type="Pfam" id="PF13091">
    <property type="entry name" value="PLDc_2"/>
    <property type="match status" value="1"/>
</dbReference>
<evidence type="ECO:0000313" key="12">
    <source>
        <dbReference type="Proteomes" id="UP001151699"/>
    </source>
</evidence>
<evidence type="ECO:0000256" key="8">
    <source>
        <dbReference type="SAM" id="MobiDB-lite"/>
    </source>
</evidence>
<keyword evidence="5 7" id="KW-0442">Lipid degradation</keyword>
<organism evidence="11 12">
    <name type="scientific">Pseudolycoriella hygida</name>
    <dbReference type="NCBI Taxonomy" id="35572"/>
    <lineage>
        <taxon>Eukaryota</taxon>
        <taxon>Metazoa</taxon>
        <taxon>Ecdysozoa</taxon>
        <taxon>Arthropoda</taxon>
        <taxon>Hexapoda</taxon>
        <taxon>Insecta</taxon>
        <taxon>Pterygota</taxon>
        <taxon>Neoptera</taxon>
        <taxon>Endopterygota</taxon>
        <taxon>Diptera</taxon>
        <taxon>Nematocera</taxon>
        <taxon>Sciaroidea</taxon>
        <taxon>Sciaridae</taxon>
        <taxon>Pseudolycoriella</taxon>
    </lineage>
</organism>
<feature type="compositionally biased region" description="Polar residues" evidence="8">
    <location>
        <begin position="46"/>
        <end position="69"/>
    </location>
</feature>
<dbReference type="FunFam" id="3.30.870.10:FF:000011">
    <property type="entry name" value="Phospholipase"/>
    <property type="match status" value="1"/>
</dbReference>
<dbReference type="GO" id="GO:0006654">
    <property type="term" value="P:phosphatidic acid biosynthetic process"/>
    <property type="evidence" value="ECO:0007669"/>
    <property type="project" value="InterPro"/>
</dbReference>
<dbReference type="Gene3D" id="3.30.870.10">
    <property type="entry name" value="Endonuclease Chain A"/>
    <property type="match status" value="3"/>
</dbReference>
<sequence length="1182" mass="135176">MSDENMHRKILHHRSISQLIEHLGCTTFSEMGVSNPALNDDDTINDDSGNASASQQNEENTSGCFSNGPCSPDSDYDETLAIPDSVTILSMGDDNPILVQRKDGDVDSIVPETDIPFTTVYCPPVKFKSIQRKVFIPGLEIHVQIIDNERSITTHLLNPNLYTIQLTHGPFVWTVKKRYKHINALHQQLRVFRASLNFPFPTRSHKERRESFRNTYSETDDDKRGKKKRKGALPRFPNRPESLVPVESLPDRIQQLEEYLYNLLNIRLYKNHHETVNFLEVSQLSFIKALGEKGKEGPIMKRSGSTRPGQAGCNCFGCFHRACCIRCNYFCTDLICGQWRTRWFFVKETFFGHLSPKDGSIRCIVLFDQGFDVSTGIYSTGMRNGLQIMTNSRELVLKSWTRRKAKEWLTYLKSVANNQARDFTCPNPHMSFAPVRSSMRAHWFVDGASYMNAVADALDNATEEIYIADWWLSPEIYMKRPAIDGDYWRLDKILQRKADQGVKVFVMLYKEVEMALGINSYYSKQKLVEAHENIKVFRHPDHARVGVFFWAHHEKIVAIDQTYAFIGGIDLCYGRWDDYRHRLTDLGSISTASASTTKSDAISFKDSKYLPTNSAAGKVTLRIDVPDCVDRPVLEPGDRLMMMNISTDPLPENIKRNTPEMERRNILNKFKDMKEKGRKAFMARVTSTDLESPTDEQQQQHKPDKNMFFMNDELKGGEKGKDYTDPIPFQTSIINKLDGQAKYWIGKDYVNFIIKDLVNLEAPYKDIVDRTQTPRMPWHDIGAVVAGASARDISRHFIQRWNAIKLEKARENPAYPYLLPKSYVDIRVSEKFLPVPLQRVSCQVLRSVSSWNCGFIEQDVVEQSIHDAYIQTITKAQHYIYIENQFFISLDLGTPSVRNQIADTLFKRIVRAFKEQKVFRVYIILPLLPAFEGDVGGTTGNAIRAITHWNYASICRGKSSIISRLKAAGISDPSEYISFHSLRTHDVLNGCPVTELIYVHSKLLISDDKVVICGSANINDRSLIGKRDSEIAVIITDEEFEEGRMNSEPFPTGVFAGQLRRFLFKEHLGLIEPDPERIPINVIDPTIDSFWNGVWLRTSKRNTRIYDEVFKCIPTDAVTSFVSLKKYLEEKPICKSNPEAAMKQVLQLQGHLVDMPFQFLWEEVLTPPGTSKEGLIPTSVWT</sequence>
<comment type="similarity">
    <text evidence="2 7">Belongs to the phospholipase D family.</text>
</comment>
<protein>
    <recommendedName>
        <fullName evidence="7">Phospholipase</fullName>
        <ecNumber evidence="7">3.1.4.4</ecNumber>
    </recommendedName>
</protein>
<keyword evidence="6" id="KW-0443">Lipid metabolism</keyword>
<feature type="region of interest" description="Disordered" evidence="8">
    <location>
        <begin position="205"/>
        <end position="239"/>
    </location>
</feature>
<evidence type="ECO:0000256" key="3">
    <source>
        <dbReference type="ARBA" id="ARBA00022737"/>
    </source>
</evidence>
<dbReference type="EC" id="3.1.4.4" evidence="7"/>
<evidence type="ECO:0000256" key="2">
    <source>
        <dbReference type="ARBA" id="ARBA00008664"/>
    </source>
</evidence>
<dbReference type="PANTHER" id="PTHR18896:SF76">
    <property type="entry name" value="PHOSPHOLIPASE"/>
    <property type="match status" value="1"/>
</dbReference>
<dbReference type="InterPro" id="IPR015679">
    <property type="entry name" value="PLipase_D_fam"/>
</dbReference>
<dbReference type="FunFam" id="3.30.1520.10:FF:000055">
    <property type="entry name" value="Phospholipase"/>
    <property type="match status" value="1"/>
</dbReference>
<feature type="domain" description="PX" evidence="10">
    <location>
        <begin position="140"/>
        <end position="285"/>
    </location>
</feature>
<dbReference type="InterPro" id="IPR016555">
    <property type="entry name" value="PLipase_D_euk"/>
</dbReference>
<dbReference type="PIRSF" id="PIRSF009376">
    <property type="entry name" value="Phospholipase_D_euk"/>
    <property type="match status" value="1"/>
</dbReference>
<dbReference type="GO" id="GO:0004630">
    <property type="term" value="F:phospholipase D activity"/>
    <property type="evidence" value="ECO:0007669"/>
    <property type="project" value="UniProtKB-UniRule"/>
</dbReference>
<feature type="region of interest" description="Disordered" evidence="8">
    <location>
        <begin position="34"/>
        <end position="69"/>
    </location>
</feature>
<evidence type="ECO:0000256" key="7">
    <source>
        <dbReference type="PIRNR" id="PIRNR009376"/>
    </source>
</evidence>
<evidence type="ECO:0000256" key="1">
    <source>
        <dbReference type="ARBA" id="ARBA00000798"/>
    </source>
</evidence>
<dbReference type="GO" id="GO:0060627">
    <property type="term" value="P:regulation of vesicle-mediated transport"/>
    <property type="evidence" value="ECO:0007669"/>
    <property type="project" value="TreeGrafter"/>
</dbReference>
<evidence type="ECO:0000313" key="11">
    <source>
        <dbReference type="EMBL" id="KAJ6645766.1"/>
    </source>
</evidence>
<dbReference type="CDD" id="cd09141">
    <property type="entry name" value="PLDc_vPLD1_2_yPLD_like_2"/>
    <property type="match status" value="1"/>
</dbReference>
<dbReference type="CDD" id="cd06895">
    <property type="entry name" value="PX_PLD"/>
    <property type="match status" value="1"/>
</dbReference>
<dbReference type="InterPro" id="IPR036871">
    <property type="entry name" value="PX_dom_sf"/>
</dbReference>
<keyword evidence="4 7" id="KW-0378">Hydrolase</keyword>
<dbReference type="Pfam" id="PF00614">
    <property type="entry name" value="PLDc"/>
    <property type="match status" value="1"/>
</dbReference>
<dbReference type="FunFam" id="2.30.29.30:FF:000351">
    <property type="entry name" value="Phospholipase"/>
    <property type="match status" value="1"/>
</dbReference>
<dbReference type="SMART" id="SM00155">
    <property type="entry name" value="PLDc"/>
    <property type="match status" value="2"/>
</dbReference>
<dbReference type="PROSITE" id="PS50035">
    <property type="entry name" value="PLD"/>
    <property type="match status" value="2"/>
</dbReference>
<dbReference type="Proteomes" id="UP001151699">
    <property type="component" value="Chromosome A"/>
</dbReference>
<dbReference type="AlphaFoldDB" id="A0A9Q0NA58"/>